<accession>A0A2T3ZN64</accession>
<feature type="region of interest" description="Disordered" evidence="1">
    <location>
        <begin position="1"/>
        <end position="22"/>
    </location>
</feature>
<sequence length="270" mass="29637">MDDHTKEYPAIEDTKPAGRRPKIIKNWQTFPIDDLPPLTVLSPRKIVKTWGGKDKPQTLPTKKEVEGSAAPRESTKNKQVGFSSAVPSSTNSGGKEPVPVSKPFGKVQSGQPALKDSVNGLLDDPTYHPSRDEPRYFLRANPLNIVQKRQVPPAATEGDGSSARKRPKLTECEPGQPRRTENKIDFYSKMAAIIREKSSSAMKEPTSCTTCQTELQDLRKAISTMNDTLDAVVKKLDAMAQDARLYRKGTQCLVAAAYGEETPADSDNDA</sequence>
<dbReference type="AlphaFoldDB" id="A0A2T3ZN64"/>
<dbReference type="EMBL" id="KZ679256">
    <property type="protein sequence ID" value="PTB46228.1"/>
    <property type="molecule type" value="Genomic_DNA"/>
</dbReference>
<feature type="region of interest" description="Disordered" evidence="1">
    <location>
        <begin position="147"/>
        <end position="183"/>
    </location>
</feature>
<protein>
    <submittedName>
        <fullName evidence="2">Uncharacterized protein</fullName>
    </submittedName>
</protein>
<organism evidence="2 3">
    <name type="scientific">Trichoderma asperellum (strain ATCC 204424 / CBS 433.97 / NBRC 101777)</name>
    <dbReference type="NCBI Taxonomy" id="1042311"/>
    <lineage>
        <taxon>Eukaryota</taxon>
        <taxon>Fungi</taxon>
        <taxon>Dikarya</taxon>
        <taxon>Ascomycota</taxon>
        <taxon>Pezizomycotina</taxon>
        <taxon>Sordariomycetes</taxon>
        <taxon>Hypocreomycetidae</taxon>
        <taxon>Hypocreales</taxon>
        <taxon>Hypocreaceae</taxon>
        <taxon>Trichoderma</taxon>
    </lineage>
</organism>
<evidence type="ECO:0000256" key="1">
    <source>
        <dbReference type="SAM" id="MobiDB-lite"/>
    </source>
</evidence>
<dbReference type="Proteomes" id="UP000240493">
    <property type="component" value="Unassembled WGS sequence"/>
</dbReference>
<gene>
    <name evidence="2" type="ORF">M441DRAFT_444802</name>
</gene>
<feature type="compositionally biased region" description="Basic and acidic residues" evidence="1">
    <location>
        <begin position="168"/>
        <end position="183"/>
    </location>
</feature>
<name>A0A2T3ZN64_TRIA4</name>
<feature type="compositionally biased region" description="Basic and acidic residues" evidence="1">
    <location>
        <begin position="51"/>
        <end position="66"/>
    </location>
</feature>
<feature type="compositionally biased region" description="Basic and acidic residues" evidence="1">
    <location>
        <begin position="1"/>
        <end position="16"/>
    </location>
</feature>
<proteinExistence type="predicted"/>
<reference evidence="2 3" key="1">
    <citation type="submission" date="2016-07" db="EMBL/GenBank/DDBJ databases">
        <title>Multiple horizontal gene transfer events from other fungi enriched the ability of initially mycotrophic Trichoderma (Ascomycota) to feed on dead plant biomass.</title>
        <authorList>
            <consortium name="DOE Joint Genome Institute"/>
            <person name="Aerts A."/>
            <person name="Atanasova L."/>
            <person name="Chenthamara K."/>
            <person name="Zhang J."/>
            <person name="Grujic M."/>
            <person name="Henrissat B."/>
            <person name="Kuo A."/>
            <person name="Salamov A."/>
            <person name="Lipzen A."/>
            <person name="Labutti K."/>
            <person name="Barry K."/>
            <person name="Miao Y."/>
            <person name="Rahimi M.J."/>
            <person name="Shen Q."/>
            <person name="Grigoriev I.V."/>
            <person name="Kubicek C.P."/>
            <person name="Druzhinina I.S."/>
        </authorList>
    </citation>
    <scope>NUCLEOTIDE SEQUENCE [LARGE SCALE GENOMIC DNA]</scope>
    <source>
        <strain evidence="2 3">CBS 433.97</strain>
    </source>
</reference>
<feature type="compositionally biased region" description="Basic and acidic residues" evidence="1">
    <location>
        <begin position="125"/>
        <end position="134"/>
    </location>
</feature>
<keyword evidence="3" id="KW-1185">Reference proteome</keyword>
<feature type="region of interest" description="Disordered" evidence="1">
    <location>
        <begin position="49"/>
        <end position="134"/>
    </location>
</feature>
<feature type="compositionally biased region" description="Polar residues" evidence="1">
    <location>
        <begin position="77"/>
        <end position="93"/>
    </location>
</feature>
<dbReference type="OrthoDB" id="10515927at2759"/>
<evidence type="ECO:0000313" key="3">
    <source>
        <dbReference type="Proteomes" id="UP000240493"/>
    </source>
</evidence>
<evidence type="ECO:0000313" key="2">
    <source>
        <dbReference type="EMBL" id="PTB46228.1"/>
    </source>
</evidence>